<comment type="function">
    <text evidence="9">Part of the tripartite ATP-independent periplasmic (TRAP) transport system.</text>
</comment>
<comment type="subunit">
    <text evidence="9">The complex comprises the extracytoplasmic solute receptor protein and the two transmembrane proteins.</text>
</comment>
<keyword evidence="5 9" id="KW-0812">Transmembrane</keyword>
<evidence type="ECO:0000256" key="4">
    <source>
        <dbReference type="ARBA" id="ARBA00022519"/>
    </source>
</evidence>
<dbReference type="EMBL" id="CP031598">
    <property type="protein sequence ID" value="QEW25042.1"/>
    <property type="molecule type" value="Genomic_DNA"/>
</dbReference>
<dbReference type="PANTHER" id="PTHR35011:SF10">
    <property type="entry name" value="TRAP TRANSPORTER SMALL PERMEASE PROTEIN"/>
    <property type="match status" value="1"/>
</dbReference>
<evidence type="ECO:0000256" key="5">
    <source>
        <dbReference type="ARBA" id="ARBA00022692"/>
    </source>
</evidence>
<evidence type="ECO:0000256" key="9">
    <source>
        <dbReference type="RuleBase" id="RU369079"/>
    </source>
</evidence>
<feature type="transmembrane region" description="Helical" evidence="9">
    <location>
        <begin position="154"/>
        <end position="178"/>
    </location>
</feature>
<feature type="transmembrane region" description="Helical" evidence="9">
    <location>
        <begin position="38"/>
        <end position="62"/>
    </location>
</feature>
<dbReference type="AlphaFoldDB" id="A0A5P3A6L4"/>
<keyword evidence="6 9" id="KW-1133">Transmembrane helix</keyword>
<dbReference type="Pfam" id="PF04290">
    <property type="entry name" value="DctQ"/>
    <property type="match status" value="1"/>
</dbReference>
<evidence type="ECO:0000313" key="12">
    <source>
        <dbReference type="Proteomes" id="UP000325785"/>
    </source>
</evidence>
<protein>
    <recommendedName>
        <fullName evidence="9">TRAP transporter small permease protein</fullName>
    </recommendedName>
</protein>
<evidence type="ECO:0000256" key="2">
    <source>
        <dbReference type="ARBA" id="ARBA00022448"/>
    </source>
</evidence>
<dbReference type="PANTHER" id="PTHR35011">
    <property type="entry name" value="2,3-DIKETO-L-GULONATE TRAP TRANSPORTER SMALL PERMEASE PROTEIN YIAM"/>
    <property type="match status" value="1"/>
</dbReference>
<evidence type="ECO:0000259" key="10">
    <source>
        <dbReference type="Pfam" id="PF04290"/>
    </source>
</evidence>
<comment type="similarity">
    <text evidence="8 9">Belongs to the TRAP transporter small permease family.</text>
</comment>
<dbReference type="Proteomes" id="UP000325785">
    <property type="component" value="Chromosome"/>
</dbReference>
<evidence type="ECO:0000313" key="11">
    <source>
        <dbReference type="EMBL" id="QEW25042.1"/>
    </source>
</evidence>
<feature type="domain" description="Tripartite ATP-independent periplasmic transporters DctQ component" evidence="10">
    <location>
        <begin position="50"/>
        <end position="181"/>
    </location>
</feature>
<comment type="subcellular location">
    <subcellularLocation>
        <location evidence="1 9">Cell inner membrane</location>
        <topology evidence="1 9">Multi-pass membrane protein</topology>
    </subcellularLocation>
</comment>
<dbReference type="RefSeq" id="WP_143100506.1">
    <property type="nucleotide sequence ID" value="NZ_CP031598.1"/>
</dbReference>
<name>A0A5P3A6L4_9RHOB</name>
<evidence type="ECO:0000256" key="7">
    <source>
        <dbReference type="ARBA" id="ARBA00023136"/>
    </source>
</evidence>
<dbReference type="GO" id="GO:0022857">
    <property type="term" value="F:transmembrane transporter activity"/>
    <property type="evidence" value="ECO:0007669"/>
    <property type="project" value="UniProtKB-UniRule"/>
</dbReference>
<dbReference type="InterPro" id="IPR007387">
    <property type="entry name" value="TRAP_DctQ"/>
</dbReference>
<evidence type="ECO:0000256" key="1">
    <source>
        <dbReference type="ARBA" id="ARBA00004429"/>
    </source>
</evidence>
<dbReference type="OrthoDB" id="9797534at2"/>
<feature type="transmembrane region" description="Helical" evidence="9">
    <location>
        <begin position="112"/>
        <end position="134"/>
    </location>
</feature>
<keyword evidence="4 9" id="KW-0997">Cell inner membrane</keyword>
<feature type="transmembrane region" description="Helical" evidence="9">
    <location>
        <begin position="74"/>
        <end position="91"/>
    </location>
</feature>
<gene>
    <name evidence="11" type="ORF">RIdsm_00826</name>
</gene>
<keyword evidence="2 9" id="KW-0813">Transport</keyword>
<dbReference type="GO" id="GO:0005886">
    <property type="term" value="C:plasma membrane"/>
    <property type="evidence" value="ECO:0007669"/>
    <property type="project" value="UniProtKB-SubCell"/>
</dbReference>
<evidence type="ECO:0000256" key="3">
    <source>
        <dbReference type="ARBA" id="ARBA00022475"/>
    </source>
</evidence>
<accession>A0A5P3A6L4</accession>
<keyword evidence="3" id="KW-1003">Cell membrane</keyword>
<evidence type="ECO:0000256" key="8">
    <source>
        <dbReference type="ARBA" id="ARBA00038436"/>
    </source>
</evidence>
<dbReference type="InterPro" id="IPR055348">
    <property type="entry name" value="DctQ"/>
</dbReference>
<dbReference type="GO" id="GO:0015740">
    <property type="term" value="P:C4-dicarboxylate transport"/>
    <property type="evidence" value="ECO:0007669"/>
    <property type="project" value="TreeGrafter"/>
</dbReference>
<keyword evidence="7 9" id="KW-0472">Membrane</keyword>
<evidence type="ECO:0000256" key="6">
    <source>
        <dbReference type="ARBA" id="ARBA00022989"/>
    </source>
</evidence>
<sequence>MTAKTVPEDSRGAKTSGLQRIREVAATADRGLRHLETVAMVISALSIVVITVIVCAEVFLRTAVGVSTLISAEYAGYLLAANVYLGLAWTFRNGGFIRVELIHSQFRGRAAALINLLITVIATATLLVYTWYIIGFVVQNYRSGATSIFITRTVLWVPQLVMPIGSVLLTCSMISALVRAAAALFAPGLVGQETEDQTEDWL</sequence>
<proteinExistence type="inferred from homology"/>
<organism evidence="11 12">
    <name type="scientific">Roseovarius indicus</name>
    <dbReference type="NCBI Taxonomy" id="540747"/>
    <lineage>
        <taxon>Bacteria</taxon>
        <taxon>Pseudomonadati</taxon>
        <taxon>Pseudomonadota</taxon>
        <taxon>Alphaproteobacteria</taxon>
        <taxon>Rhodobacterales</taxon>
        <taxon>Roseobacteraceae</taxon>
        <taxon>Roseovarius</taxon>
    </lineage>
</organism>
<reference evidence="11 12" key="1">
    <citation type="submission" date="2018-08" db="EMBL/GenBank/DDBJ databases">
        <title>Genetic Globetrotter - A new plasmid hitch-hiking vast phylogenetic and geographic distances.</title>
        <authorList>
            <person name="Vollmers J."/>
            <person name="Petersen J."/>
        </authorList>
    </citation>
    <scope>NUCLEOTIDE SEQUENCE [LARGE SCALE GENOMIC DNA]</scope>
    <source>
        <strain evidence="11 12">DSM 26383</strain>
    </source>
</reference>
<dbReference type="KEGG" id="rid:RIdsm_00826"/>